<evidence type="ECO:0000313" key="1">
    <source>
        <dbReference type="EMBL" id="EEH03359.1"/>
    </source>
</evidence>
<dbReference type="Proteomes" id="UP000001631">
    <property type="component" value="Unassembled WGS sequence"/>
</dbReference>
<dbReference type="GeneID" id="69041315"/>
<gene>
    <name evidence="1" type="ORF">HCBG_08299</name>
</gene>
<sequence>MDLEMKQEEEEAVLSCNSTPKAWGESGRGPTQPQASRIWKPAAGLRQKLTITSNVEETLVKSFVLTLGRLAPISQTEFAEFIQKIFGLEADIMILSAEPNLKLYGIKRTAKSAASHIGLADPSWNLALEIFVGLLT</sequence>
<accession>C0NYR9</accession>
<dbReference type="RefSeq" id="XP_045283840.1">
    <property type="nucleotide sequence ID" value="XM_045435348.1"/>
</dbReference>
<dbReference type="EMBL" id="GG663377">
    <property type="protein sequence ID" value="EEH03359.1"/>
    <property type="molecule type" value="Genomic_DNA"/>
</dbReference>
<dbReference type="InParanoid" id="C0NYR9"/>
<dbReference type="HOGENOM" id="CLU_2014589_0_0_1"/>
<keyword evidence="2" id="KW-1185">Reference proteome</keyword>
<reference evidence="1" key="1">
    <citation type="submission" date="2009-02" db="EMBL/GenBank/DDBJ databases">
        <title>The Genome Sequence of Ajellomyces capsulatus strain G186AR.</title>
        <authorList>
            <consortium name="The Broad Institute Genome Sequencing Platform"/>
            <person name="Champion M."/>
            <person name="Cuomo C."/>
            <person name="Ma L.-J."/>
            <person name="Henn M.R."/>
            <person name="Sil A."/>
            <person name="Goldman B."/>
            <person name="Young S.K."/>
            <person name="Kodira C.D."/>
            <person name="Zeng Q."/>
            <person name="Koehrsen M."/>
            <person name="Alvarado L."/>
            <person name="Berlin A."/>
            <person name="Borenstein D."/>
            <person name="Chen Z."/>
            <person name="Engels R."/>
            <person name="Freedman E."/>
            <person name="Gellesch M."/>
            <person name="Goldberg J."/>
            <person name="Griggs A."/>
            <person name="Gujja S."/>
            <person name="Heiman D."/>
            <person name="Hepburn T."/>
            <person name="Howarth C."/>
            <person name="Jen D."/>
            <person name="Larson L."/>
            <person name="Lewis B."/>
            <person name="Mehta T."/>
            <person name="Park D."/>
            <person name="Pearson M."/>
            <person name="Roberts A."/>
            <person name="Saif S."/>
            <person name="Shea T."/>
            <person name="Shenoy N."/>
            <person name="Sisk P."/>
            <person name="Stolte C."/>
            <person name="Sykes S."/>
            <person name="Walk T."/>
            <person name="White J."/>
            <person name="Yandava C."/>
            <person name="Klein B."/>
            <person name="McEwen J.G."/>
            <person name="Puccia R."/>
            <person name="Goldman G.H."/>
            <person name="Felipe M.S."/>
            <person name="Nino-Vega G."/>
            <person name="San-Blas G."/>
            <person name="Taylor J."/>
            <person name="Mendoza L."/>
            <person name="Galagan J."/>
            <person name="Nusbaum C."/>
            <person name="Birren B."/>
        </authorList>
    </citation>
    <scope>NUCLEOTIDE SEQUENCE</scope>
    <source>
        <strain evidence="1">G186AR</strain>
    </source>
</reference>
<proteinExistence type="predicted"/>
<evidence type="ECO:0000313" key="2">
    <source>
        <dbReference type="Proteomes" id="UP000001631"/>
    </source>
</evidence>
<dbReference type="AlphaFoldDB" id="C0NYR9"/>
<organism evidence="1 2">
    <name type="scientific">Ajellomyces capsulatus (strain G186AR / H82 / ATCC MYA-2454 / RMSCC 2432)</name>
    <name type="common">Darling's disease fungus</name>
    <name type="synonym">Histoplasma capsulatum</name>
    <dbReference type="NCBI Taxonomy" id="447093"/>
    <lineage>
        <taxon>Eukaryota</taxon>
        <taxon>Fungi</taxon>
        <taxon>Dikarya</taxon>
        <taxon>Ascomycota</taxon>
        <taxon>Pezizomycotina</taxon>
        <taxon>Eurotiomycetes</taxon>
        <taxon>Eurotiomycetidae</taxon>
        <taxon>Onygenales</taxon>
        <taxon>Ajellomycetaceae</taxon>
        <taxon>Histoplasma</taxon>
    </lineage>
</organism>
<name>C0NYR9_AJECG</name>
<protein>
    <submittedName>
        <fullName evidence="1">Uncharacterized protein</fullName>
    </submittedName>
</protein>